<keyword evidence="2" id="KW-1133">Transmembrane helix</keyword>
<evidence type="ECO:0000256" key="2">
    <source>
        <dbReference type="SAM" id="Phobius"/>
    </source>
</evidence>
<evidence type="ECO:0000256" key="3">
    <source>
        <dbReference type="SAM" id="SignalP"/>
    </source>
</evidence>
<evidence type="ECO:0000313" key="6">
    <source>
        <dbReference type="Proteomes" id="UP000789375"/>
    </source>
</evidence>
<evidence type="ECO:0000313" key="5">
    <source>
        <dbReference type="EMBL" id="CAG8659417.1"/>
    </source>
</evidence>
<dbReference type="Proteomes" id="UP000789375">
    <property type="component" value="Unassembled WGS sequence"/>
</dbReference>
<keyword evidence="3" id="KW-0732">Signal</keyword>
<dbReference type="InterPro" id="IPR042307">
    <property type="entry name" value="Reeler_sf"/>
</dbReference>
<sequence>MSKNTIKLLLSLLLLTSIPFYVSAFPTGAGTCNVEEMANGDHGPSSLKEPTGYRLSADMPTKGNFELTAVGPGDGFKGILVYVLNAKNERIGEFTNLPATMQLKSDCKGSTVTHKTKDNKNFPFKLNWKAPQGTSGNLTIKSLIVKDFKNWARLEDIEFDPVTGASSVSPDTNEVTAGQPSKSSKPFVEKYVLFIVMIAITTLLYIVGSVIEALLKRQQVKSRSFAKTVGGFGNAK</sequence>
<dbReference type="InterPro" id="IPR002861">
    <property type="entry name" value="Reeler_dom"/>
</dbReference>
<keyword evidence="2" id="KW-0472">Membrane</keyword>
<dbReference type="Pfam" id="PF02014">
    <property type="entry name" value="Reeler"/>
    <property type="match status" value="1"/>
</dbReference>
<dbReference type="CDD" id="cd08544">
    <property type="entry name" value="Reeler"/>
    <property type="match status" value="1"/>
</dbReference>
<protein>
    <submittedName>
        <fullName evidence="5">4039_t:CDS:1</fullName>
    </submittedName>
</protein>
<keyword evidence="6" id="KW-1185">Reference proteome</keyword>
<comment type="caution">
    <text evidence="5">The sequence shown here is derived from an EMBL/GenBank/DDBJ whole genome shotgun (WGS) entry which is preliminary data.</text>
</comment>
<evidence type="ECO:0000259" key="4">
    <source>
        <dbReference type="Pfam" id="PF02014"/>
    </source>
</evidence>
<feature type="transmembrane region" description="Helical" evidence="2">
    <location>
        <begin position="191"/>
        <end position="215"/>
    </location>
</feature>
<feature type="chain" id="PRO_5040189481" evidence="3">
    <location>
        <begin position="25"/>
        <end position="236"/>
    </location>
</feature>
<feature type="signal peptide" evidence="3">
    <location>
        <begin position="1"/>
        <end position="24"/>
    </location>
</feature>
<name>A0A9N9H579_FUNMO</name>
<organism evidence="5 6">
    <name type="scientific">Funneliformis mosseae</name>
    <name type="common">Endomycorrhizal fungus</name>
    <name type="synonym">Glomus mosseae</name>
    <dbReference type="NCBI Taxonomy" id="27381"/>
    <lineage>
        <taxon>Eukaryota</taxon>
        <taxon>Fungi</taxon>
        <taxon>Fungi incertae sedis</taxon>
        <taxon>Mucoromycota</taxon>
        <taxon>Glomeromycotina</taxon>
        <taxon>Glomeromycetes</taxon>
        <taxon>Glomerales</taxon>
        <taxon>Glomeraceae</taxon>
        <taxon>Funneliformis</taxon>
    </lineage>
</organism>
<dbReference type="Gene3D" id="2.60.40.4060">
    <property type="entry name" value="Reeler domain"/>
    <property type="match status" value="1"/>
</dbReference>
<gene>
    <name evidence="5" type="ORF">FMOSSE_LOCUS11866</name>
</gene>
<feature type="domain" description="Reelin" evidence="4">
    <location>
        <begin position="70"/>
        <end position="151"/>
    </location>
</feature>
<accession>A0A9N9H579</accession>
<feature type="region of interest" description="Disordered" evidence="1">
    <location>
        <begin position="164"/>
        <end position="183"/>
    </location>
</feature>
<dbReference type="EMBL" id="CAJVPP010005060">
    <property type="protein sequence ID" value="CAG8659417.1"/>
    <property type="molecule type" value="Genomic_DNA"/>
</dbReference>
<dbReference type="AlphaFoldDB" id="A0A9N9H579"/>
<evidence type="ECO:0000256" key="1">
    <source>
        <dbReference type="SAM" id="MobiDB-lite"/>
    </source>
</evidence>
<proteinExistence type="predicted"/>
<reference evidence="5" key="1">
    <citation type="submission" date="2021-06" db="EMBL/GenBank/DDBJ databases">
        <authorList>
            <person name="Kallberg Y."/>
            <person name="Tangrot J."/>
            <person name="Rosling A."/>
        </authorList>
    </citation>
    <scope>NUCLEOTIDE SEQUENCE</scope>
    <source>
        <strain evidence="5">87-6 pot B 2015</strain>
    </source>
</reference>
<keyword evidence="2" id="KW-0812">Transmembrane</keyword>